<comment type="subcellular location">
    <subcellularLocation>
        <location evidence="2">Cytoplasm</location>
    </subcellularLocation>
</comment>
<dbReference type="InterPro" id="IPR024928">
    <property type="entry name" value="E3_ub_ligase_SMURF1"/>
</dbReference>
<dbReference type="GO" id="GO:0032956">
    <property type="term" value="P:regulation of actin cytoskeleton organization"/>
    <property type="evidence" value="ECO:0007669"/>
    <property type="project" value="EnsemblFungi"/>
</dbReference>
<dbReference type="Gene3D" id="3.30.2160.10">
    <property type="entry name" value="Hect, E3 ligase catalytic domain"/>
    <property type="match status" value="1"/>
</dbReference>
<dbReference type="Gene3D" id="2.20.70.10">
    <property type="match status" value="2"/>
</dbReference>
<dbReference type="GO" id="GO:2000238">
    <property type="term" value="P:regulation of tRNA export from nucleus"/>
    <property type="evidence" value="ECO:0007669"/>
    <property type="project" value="EnsemblFungi"/>
</dbReference>
<dbReference type="SUPFAM" id="SSF56204">
    <property type="entry name" value="Hect, E3 ligase catalytic domain"/>
    <property type="match status" value="1"/>
</dbReference>
<dbReference type="GO" id="GO:0022626">
    <property type="term" value="C:cytosolic ribosome"/>
    <property type="evidence" value="ECO:0007669"/>
    <property type="project" value="EnsemblFungi"/>
</dbReference>
<dbReference type="GO" id="GO:0070651">
    <property type="term" value="P:nonfunctional rRNA decay"/>
    <property type="evidence" value="ECO:0007669"/>
    <property type="project" value="EnsemblFungi"/>
</dbReference>
<comment type="pathway">
    <text evidence="3 9">Protein modification; protein ubiquitination.</text>
</comment>
<dbReference type="GO" id="GO:1990306">
    <property type="term" value="C:RSP5-BUL ubiquitin ligase complex"/>
    <property type="evidence" value="ECO:0007669"/>
    <property type="project" value="EnsemblFungi"/>
</dbReference>
<dbReference type="GO" id="GO:0005934">
    <property type="term" value="C:cellular bud tip"/>
    <property type="evidence" value="ECO:0007669"/>
    <property type="project" value="EnsemblFungi"/>
</dbReference>
<dbReference type="Pfam" id="PF00397">
    <property type="entry name" value="WW"/>
    <property type="match status" value="3"/>
</dbReference>
<dbReference type="Pfam" id="PF00168">
    <property type="entry name" value="C2"/>
    <property type="match status" value="1"/>
</dbReference>
<dbReference type="GO" id="GO:0032880">
    <property type="term" value="P:regulation of protein localization"/>
    <property type="evidence" value="ECO:0007669"/>
    <property type="project" value="EnsemblFungi"/>
</dbReference>
<dbReference type="GO" id="GO:0000151">
    <property type="term" value="C:ubiquitin ligase complex"/>
    <property type="evidence" value="ECO:0007669"/>
    <property type="project" value="EnsemblFungi"/>
</dbReference>
<feature type="compositionally biased region" description="Low complexity" evidence="12">
    <location>
        <begin position="139"/>
        <end position="183"/>
    </location>
</feature>
<dbReference type="GO" id="GO:0005794">
    <property type="term" value="C:Golgi apparatus"/>
    <property type="evidence" value="ECO:0007669"/>
    <property type="project" value="EnsemblFungi"/>
</dbReference>
<dbReference type="EMBL" id="HE576753">
    <property type="protein sequence ID" value="CCC68538.1"/>
    <property type="molecule type" value="Genomic_DNA"/>
</dbReference>
<dbReference type="GO" id="GO:2000203">
    <property type="term" value="P:regulation of ribosomal large subunit export from nucleus"/>
    <property type="evidence" value="ECO:0007669"/>
    <property type="project" value="EnsemblFungi"/>
</dbReference>
<comment type="catalytic activity">
    <reaction evidence="1 9">
        <text>S-ubiquitinyl-[E2 ubiquitin-conjugating enzyme]-L-cysteine + [acceptor protein]-L-lysine = [E2 ubiquitin-conjugating enzyme]-L-cysteine + N(6)-ubiquitinyl-[acceptor protein]-L-lysine.</text>
        <dbReference type="EC" id="2.3.2.26"/>
    </reaction>
</comment>
<dbReference type="PROSITE" id="PS50004">
    <property type="entry name" value="C2"/>
    <property type="match status" value="1"/>
</dbReference>
<evidence type="ECO:0000259" key="13">
    <source>
        <dbReference type="PROSITE" id="PS50004"/>
    </source>
</evidence>
<dbReference type="GO" id="GO:0034605">
    <property type="term" value="P:cellular response to heat"/>
    <property type="evidence" value="ECO:0007669"/>
    <property type="project" value="EnsemblFungi"/>
</dbReference>
<dbReference type="Gene3D" id="2.60.40.150">
    <property type="entry name" value="C2 domain"/>
    <property type="match status" value="1"/>
</dbReference>
<dbReference type="FunFam" id="3.90.1750.10:FF:000005">
    <property type="entry name" value="E3 ubiquitin-protein ligase"/>
    <property type="match status" value="1"/>
</dbReference>
<dbReference type="GO" id="GO:0070534">
    <property type="term" value="P:protein K63-linked ubiquitination"/>
    <property type="evidence" value="ECO:0007669"/>
    <property type="project" value="EnsemblFungi"/>
</dbReference>
<dbReference type="GO" id="GO:0010008">
    <property type="term" value="C:endosome membrane"/>
    <property type="evidence" value="ECO:0007669"/>
    <property type="project" value="EnsemblFungi"/>
</dbReference>
<dbReference type="GO" id="GO:0005634">
    <property type="term" value="C:nucleus"/>
    <property type="evidence" value="ECO:0007669"/>
    <property type="project" value="EnsemblFungi"/>
</dbReference>
<dbReference type="PROSITE" id="PS50237">
    <property type="entry name" value="HECT"/>
    <property type="match status" value="1"/>
</dbReference>
<organism evidence="16 17">
    <name type="scientific">Naumovozyma castellii</name>
    <name type="common">Yeast</name>
    <name type="synonym">Saccharomyces castellii</name>
    <dbReference type="NCBI Taxonomy" id="27288"/>
    <lineage>
        <taxon>Eukaryota</taxon>
        <taxon>Fungi</taxon>
        <taxon>Dikarya</taxon>
        <taxon>Ascomycota</taxon>
        <taxon>Saccharomycotina</taxon>
        <taxon>Saccharomycetes</taxon>
        <taxon>Saccharomycetales</taxon>
        <taxon>Saccharomycetaceae</taxon>
        <taxon>Naumovozyma</taxon>
    </lineage>
</organism>
<dbReference type="CDD" id="cd00201">
    <property type="entry name" value="WW"/>
    <property type="match status" value="3"/>
</dbReference>
<proteinExistence type="inferred from homology"/>
<gene>
    <name evidence="16" type="primary">NCAS0B04540</name>
    <name evidence="16" type="ordered locus">NCAS_0B04540</name>
</gene>
<keyword evidence="17" id="KW-1185">Reference proteome</keyword>
<dbReference type="GO" id="GO:0070086">
    <property type="term" value="P:ubiquitin-dependent endocytosis"/>
    <property type="evidence" value="ECO:0007669"/>
    <property type="project" value="EnsemblFungi"/>
</dbReference>
<dbReference type="GO" id="GO:0034517">
    <property type="term" value="P:ribophagy"/>
    <property type="evidence" value="ECO:0007669"/>
    <property type="project" value="EnsemblFungi"/>
</dbReference>
<dbReference type="FunFam" id="3.30.2410.10:FF:000001">
    <property type="entry name" value="E3 ubiquitin-protein ligase NEDD4-like"/>
    <property type="match status" value="1"/>
</dbReference>
<dbReference type="PROSITE" id="PS50020">
    <property type="entry name" value="WW_DOMAIN_2"/>
    <property type="match status" value="3"/>
</dbReference>
<dbReference type="InterPro" id="IPR035983">
    <property type="entry name" value="Hect_E3_ubiquitin_ligase"/>
</dbReference>
<dbReference type="STRING" id="1064592.G0VAL2"/>
<evidence type="ECO:0000256" key="3">
    <source>
        <dbReference type="ARBA" id="ARBA00004906"/>
    </source>
</evidence>
<dbReference type="GO" id="GO:0007005">
    <property type="term" value="P:mitochondrion organization"/>
    <property type="evidence" value="ECO:0007669"/>
    <property type="project" value="EnsemblFungi"/>
</dbReference>
<dbReference type="OrthoDB" id="8068875at2759"/>
<dbReference type="SMART" id="SM00456">
    <property type="entry name" value="WW"/>
    <property type="match status" value="3"/>
</dbReference>
<evidence type="ECO:0000256" key="6">
    <source>
        <dbReference type="ARBA" id="ARBA00022679"/>
    </source>
</evidence>
<feature type="compositionally biased region" description="Basic and acidic residues" evidence="12">
    <location>
        <begin position="108"/>
        <end position="120"/>
    </location>
</feature>
<evidence type="ECO:0000256" key="5">
    <source>
        <dbReference type="ARBA" id="ARBA00022490"/>
    </source>
</evidence>
<dbReference type="OMA" id="WKRPTLD"/>
<dbReference type="GO" id="GO:0035091">
    <property type="term" value="F:phosphatidylinositol binding"/>
    <property type="evidence" value="ECO:0007669"/>
    <property type="project" value="EnsemblFungi"/>
</dbReference>
<dbReference type="SMART" id="SM00119">
    <property type="entry name" value="HECTc"/>
    <property type="match status" value="1"/>
</dbReference>
<dbReference type="GO" id="GO:0032436">
    <property type="term" value="P:positive regulation of proteasomal ubiquitin-dependent protein catabolic process"/>
    <property type="evidence" value="ECO:0007669"/>
    <property type="project" value="EnsemblFungi"/>
</dbReference>
<feature type="domain" description="HECT" evidence="15">
    <location>
        <begin position="502"/>
        <end position="835"/>
    </location>
</feature>
<dbReference type="GO" id="GO:0043130">
    <property type="term" value="F:ubiquitin binding"/>
    <property type="evidence" value="ECO:0007669"/>
    <property type="project" value="EnsemblFungi"/>
</dbReference>
<dbReference type="Gene3D" id="3.30.2410.10">
    <property type="entry name" value="Hect, E3 ligase catalytic domain"/>
    <property type="match status" value="1"/>
</dbReference>
<dbReference type="Proteomes" id="UP000001640">
    <property type="component" value="Chromosome 2"/>
</dbReference>
<evidence type="ECO:0000259" key="14">
    <source>
        <dbReference type="PROSITE" id="PS50020"/>
    </source>
</evidence>
<dbReference type="eggNOG" id="KOG0940">
    <property type="taxonomic scope" value="Eukaryota"/>
</dbReference>
<reference evidence="16 17" key="1">
    <citation type="journal article" date="2011" name="Proc. Natl. Acad. Sci. U.S.A.">
        <title>Evolutionary erosion of yeast sex chromosomes by mating-type switching accidents.</title>
        <authorList>
            <person name="Gordon J.L."/>
            <person name="Armisen D."/>
            <person name="Proux-Wera E."/>
            <person name="Oheigeartaigh S.S."/>
            <person name="Byrne K.P."/>
            <person name="Wolfe K.H."/>
        </authorList>
    </citation>
    <scope>NUCLEOTIDE SEQUENCE [LARGE SCALE GENOMIC DNA]</scope>
    <source>
        <strain evidence="17">ATCC 76901 / BCRC 22586 / CBS 4309 / NBRC 1992 / NRRL Y-12630</strain>
    </source>
</reference>
<dbReference type="GO" id="GO:0032443">
    <property type="term" value="P:regulation of ergosterol biosynthetic process"/>
    <property type="evidence" value="ECO:0007669"/>
    <property type="project" value="EnsemblFungi"/>
</dbReference>
<feature type="domain" description="C2" evidence="13">
    <location>
        <begin position="1"/>
        <end position="105"/>
    </location>
</feature>
<reference key="2">
    <citation type="submission" date="2011-08" db="EMBL/GenBank/DDBJ databases">
        <title>Genome sequence of Naumovozyma castellii.</title>
        <authorList>
            <person name="Gordon J.L."/>
            <person name="Armisen D."/>
            <person name="Proux-Wera E."/>
            <person name="OhEigeartaigh S.S."/>
            <person name="Byrne K.P."/>
            <person name="Wolfe K.H."/>
        </authorList>
    </citation>
    <scope>NUCLEOTIDE SEQUENCE</scope>
    <source>
        <strain>Type strain:CBS 4309</strain>
    </source>
</reference>
<dbReference type="SMART" id="SM00239">
    <property type="entry name" value="C2"/>
    <property type="match status" value="1"/>
</dbReference>
<dbReference type="GO" id="GO:0010794">
    <property type="term" value="P:regulation of dolichol biosynthetic process"/>
    <property type="evidence" value="ECO:0007669"/>
    <property type="project" value="EnsemblFungi"/>
</dbReference>
<comment type="similarity">
    <text evidence="4">Belongs to the RSP5/NEDD4 family.</text>
</comment>
<dbReference type="EC" id="2.3.2.26" evidence="9"/>
<dbReference type="RefSeq" id="XP_003674910.1">
    <property type="nucleotide sequence ID" value="XM_003674862.1"/>
</dbReference>
<dbReference type="GeneID" id="96902096"/>
<dbReference type="FunFam" id="3.30.2160.10:FF:000001">
    <property type="entry name" value="E3 ubiquitin-protein ligase NEDD4-like"/>
    <property type="match status" value="1"/>
</dbReference>
<dbReference type="GO" id="GO:0010795">
    <property type="term" value="P:regulation of ubiquinone biosynthetic process"/>
    <property type="evidence" value="ECO:0007669"/>
    <property type="project" value="EnsemblFungi"/>
</dbReference>
<keyword evidence="6 9" id="KW-0808">Transferase</keyword>
<dbReference type="GO" id="GO:2000232">
    <property type="term" value="P:regulation of rRNA processing"/>
    <property type="evidence" value="ECO:0007669"/>
    <property type="project" value="EnsemblFungi"/>
</dbReference>
<dbReference type="PANTHER" id="PTHR11254">
    <property type="entry name" value="HECT DOMAIN UBIQUITIN-PROTEIN LIGASE"/>
    <property type="match status" value="1"/>
</dbReference>
<feature type="domain" description="WW" evidence="14">
    <location>
        <begin position="413"/>
        <end position="446"/>
    </location>
</feature>
<evidence type="ECO:0000256" key="1">
    <source>
        <dbReference type="ARBA" id="ARBA00000885"/>
    </source>
</evidence>
<dbReference type="PANTHER" id="PTHR11254:SF440">
    <property type="entry name" value="E3 UBIQUITIN-PROTEIN LIGASE NEDD-4"/>
    <property type="match status" value="1"/>
</dbReference>
<dbReference type="Pfam" id="PF00632">
    <property type="entry name" value="HECT"/>
    <property type="match status" value="1"/>
</dbReference>
<evidence type="ECO:0000256" key="12">
    <source>
        <dbReference type="SAM" id="MobiDB-lite"/>
    </source>
</evidence>
<dbReference type="AlphaFoldDB" id="G0VAL2"/>
<dbReference type="InterPro" id="IPR000569">
    <property type="entry name" value="HECT_dom"/>
</dbReference>
<dbReference type="CDD" id="cd00078">
    <property type="entry name" value="HECTc"/>
    <property type="match status" value="1"/>
</dbReference>
<dbReference type="PIRSF" id="PIRSF001569">
    <property type="entry name" value="E3_ub_ligase_SMURF1"/>
    <property type="match status" value="1"/>
</dbReference>
<dbReference type="FunCoup" id="G0VAL2">
    <property type="interactions" value="735"/>
</dbReference>
<dbReference type="FunFam" id="2.20.70.10:FF:000017">
    <property type="entry name" value="E3 ubiquitin-protein ligase"/>
    <property type="match status" value="1"/>
</dbReference>
<dbReference type="UniPathway" id="UPA00143"/>
<dbReference type="GO" id="GO:0016973">
    <property type="term" value="P:poly(A)+ mRNA export from nucleus"/>
    <property type="evidence" value="ECO:0007669"/>
    <property type="project" value="EnsemblFungi"/>
</dbReference>
<dbReference type="GO" id="GO:0043328">
    <property type="term" value="P:protein transport to vacuole involved in ubiquitin-dependent protein catabolic process via the multivesicular body sorting pathway"/>
    <property type="evidence" value="ECO:0007669"/>
    <property type="project" value="EnsemblFungi"/>
</dbReference>
<dbReference type="GO" id="GO:0045944">
    <property type="term" value="P:positive regulation of transcription by RNA polymerase II"/>
    <property type="evidence" value="ECO:0007669"/>
    <property type="project" value="EnsemblFungi"/>
</dbReference>
<dbReference type="FunFam" id="2.20.70.10:FF:000011">
    <property type="entry name" value="E3 ubiquitin-protein ligase"/>
    <property type="match status" value="1"/>
</dbReference>
<keyword evidence="8 9" id="KW-0833">Ubl conjugation pathway</keyword>
<name>G0VAL2_NAUCA</name>
<dbReference type="KEGG" id="ncs:NCAS_0B04540"/>
<evidence type="ECO:0000256" key="7">
    <source>
        <dbReference type="ARBA" id="ARBA00022737"/>
    </source>
</evidence>
<feature type="compositionally biased region" description="Low complexity" evidence="12">
    <location>
        <begin position="311"/>
        <end position="331"/>
    </location>
</feature>
<evidence type="ECO:0000259" key="15">
    <source>
        <dbReference type="PROSITE" id="PS50237"/>
    </source>
</evidence>
<accession>G0VAL2</accession>
<dbReference type="PROSITE" id="PS01159">
    <property type="entry name" value="WW_DOMAIN_1"/>
    <property type="match status" value="3"/>
</dbReference>
<evidence type="ECO:0000313" key="16">
    <source>
        <dbReference type="EMBL" id="CCC68538.1"/>
    </source>
</evidence>
<dbReference type="SUPFAM" id="SSF49562">
    <property type="entry name" value="C2 domain (Calcium/lipid-binding domain, CaLB)"/>
    <property type="match status" value="1"/>
</dbReference>
<dbReference type="GO" id="GO:0010994">
    <property type="term" value="P:free ubiquitin chain polymerization"/>
    <property type="evidence" value="ECO:0007669"/>
    <property type="project" value="EnsemblFungi"/>
</dbReference>
<feature type="region of interest" description="Disordered" evidence="12">
    <location>
        <begin position="275"/>
        <end position="331"/>
    </location>
</feature>
<feature type="region of interest" description="Disordered" evidence="12">
    <location>
        <begin position="139"/>
        <end position="218"/>
    </location>
</feature>
<dbReference type="InParanoid" id="G0VAL2"/>
<dbReference type="InterPro" id="IPR036020">
    <property type="entry name" value="WW_dom_sf"/>
</dbReference>
<dbReference type="Gene3D" id="3.90.1750.10">
    <property type="entry name" value="Hect, E3 ligase catalytic domains"/>
    <property type="match status" value="1"/>
</dbReference>
<dbReference type="GO" id="GO:0072671">
    <property type="term" value="P:mitochondria-associated ubiquitin-dependent protein catabolic process"/>
    <property type="evidence" value="ECO:0007669"/>
    <property type="project" value="EnsemblFungi"/>
</dbReference>
<dbReference type="GO" id="GO:2000235">
    <property type="term" value="P:regulation of tRNA processing"/>
    <property type="evidence" value="ECO:0007669"/>
    <property type="project" value="EnsemblFungi"/>
</dbReference>
<dbReference type="GO" id="GO:0006515">
    <property type="term" value="P:protein quality control for misfolded or incompletely synthesized proteins"/>
    <property type="evidence" value="ECO:0007669"/>
    <property type="project" value="EnsemblFungi"/>
</dbReference>
<keyword evidence="7" id="KW-0677">Repeat</keyword>
<evidence type="ECO:0000256" key="11">
    <source>
        <dbReference type="PROSITE-ProRule" id="PRU00104"/>
    </source>
</evidence>
<protein>
    <recommendedName>
        <fullName evidence="9">E3 ubiquitin-protein ligase</fullName>
        <ecNumber evidence="9">2.3.2.26</ecNumber>
    </recommendedName>
</protein>
<sequence>MPSSISVKLVAAESLYKRDVFRSPDPFAVLTIDGYQTKSTAAAKKTLNPYWNETFKFNDITENSILTIQVFDQKKFKKKDQGFLGVVNVRIGDVLGHLDEDTTSSNGSREETITRELKRSNDSTAVSGRLIVVLSSTTTSAGTATTQTAASSATANSNTTNNASASNTSTTRTSGHTTPSTVTNASRQDNLTTGSSTTNTSGAHTPRPTAQAVESTLQSGTNANAVASTTNTAANTRQYSSFEDQYGRLPPGWERRTDNFGRTYYVDHNTRTTTWKRPTLDQTEQERGNQMNANTELERRQHRGRTLPDGSSNSISEPSSTSGAVSVQVGGSSTTPAINGTAAAAFAATGATTSGLGELPSGWEQRFTPEGRAYFVDHNTRTTTWVDPRRQQYIRTYGPTNTTIQQQPVSQLGPLPSGWEMRLTNTARVYFVDHNTKTTTWDDPRLPSSLDQNVPQYKRDFRRKVIYFRSQPALRILPGQCHIKVRRKNIFEDAYQEIMRQSPEDLKKRLMIKFDGEEGLDYGGVSREFFFLLSHEMFNPFYCLFEYSAHDNYTIQINPNSGINPEHLNYFKFIGRVVGLGVFHRRFLDAFFVGALYKMMLRKKVILQDMEGVDADVYNSLNWMLENSIDGVLDLTFSADDERFGEVVTVDLKENGRDIEVTDENKKEYVELFAQWKIVDRVQEQFRAFMDGFNELIPEDLVTVFDERELELLIGGIAEIDVEDWKKHTDYRGYQESDEVVKWFWKCISEWDNEQRARLLQFTTGTSRIPVNGFKDLQGSDGPRRFTIEKAGEAQQLPKSHTCFNRVDLPVYEDYDNLKQKLTLAVEETIGFGQE</sequence>
<dbReference type="GO" id="GO:0010793">
    <property type="term" value="P:regulation of mRNA export from nucleus"/>
    <property type="evidence" value="ECO:0007669"/>
    <property type="project" value="EnsemblFungi"/>
</dbReference>
<feature type="compositionally biased region" description="Polar residues" evidence="12">
    <location>
        <begin position="275"/>
        <end position="295"/>
    </location>
</feature>
<dbReference type="InterPro" id="IPR000008">
    <property type="entry name" value="C2_dom"/>
</dbReference>
<evidence type="ECO:0000256" key="9">
    <source>
        <dbReference type="PIRNR" id="PIRNR001569"/>
    </source>
</evidence>
<feature type="domain" description="WW" evidence="14">
    <location>
        <begin position="357"/>
        <end position="390"/>
    </location>
</feature>
<evidence type="ECO:0000256" key="10">
    <source>
        <dbReference type="PIRSR" id="PIRSR001569-1"/>
    </source>
</evidence>
<dbReference type="InterPro" id="IPR050409">
    <property type="entry name" value="E3_ubiq-protein_ligase"/>
</dbReference>
<dbReference type="HOGENOM" id="CLU_002173_0_0_1"/>
<dbReference type="GO" id="GO:0048260">
    <property type="term" value="P:positive regulation of receptor-mediated endocytosis"/>
    <property type="evidence" value="ECO:0007669"/>
    <property type="project" value="EnsemblFungi"/>
</dbReference>
<dbReference type="GO" id="GO:0045723">
    <property type="term" value="P:positive regulation of fatty acid biosynthetic process"/>
    <property type="evidence" value="ECO:0007669"/>
    <property type="project" value="EnsemblFungi"/>
</dbReference>
<dbReference type="InterPro" id="IPR035892">
    <property type="entry name" value="C2_domain_sf"/>
</dbReference>
<dbReference type="GO" id="GO:1903577">
    <property type="term" value="P:cellular response to L-arginine"/>
    <property type="evidence" value="ECO:0007669"/>
    <property type="project" value="EnsemblFungi"/>
</dbReference>
<feature type="active site" description="Glycyl thioester intermediate" evidence="10 11">
    <location>
        <position position="803"/>
    </location>
</feature>
<dbReference type="GO" id="GO:0034450">
    <property type="term" value="F:ubiquitin-ubiquitin ligase activity"/>
    <property type="evidence" value="ECO:0007669"/>
    <property type="project" value="EnsemblFungi"/>
</dbReference>
<evidence type="ECO:0000256" key="2">
    <source>
        <dbReference type="ARBA" id="ARBA00004496"/>
    </source>
</evidence>
<evidence type="ECO:0000313" key="17">
    <source>
        <dbReference type="Proteomes" id="UP000001640"/>
    </source>
</evidence>
<dbReference type="FunFam" id="2.60.40.150:FF:000156">
    <property type="entry name" value="E3 ubiquitin-protein ligase"/>
    <property type="match status" value="1"/>
</dbReference>
<feature type="domain" description="WW" evidence="14">
    <location>
        <begin position="247"/>
        <end position="280"/>
    </location>
</feature>
<feature type="compositionally biased region" description="Low complexity" evidence="12">
    <location>
        <begin position="192"/>
        <end position="202"/>
    </location>
</feature>
<evidence type="ECO:0000256" key="4">
    <source>
        <dbReference type="ARBA" id="ARBA00010334"/>
    </source>
</evidence>
<evidence type="ECO:0000256" key="8">
    <source>
        <dbReference type="ARBA" id="ARBA00022786"/>
    </source>
</evidence>
<feature type="region of interest" description="Disordered" evidence="12">
    <location>
        <begin position="97"/>
        <end position="120"/>
    </location>
</feature>
<dbReference type="InterPro" id="IPR001202">
    <property type="entry name" value="WW_dom"/>
</dbReference>
<keyword evidence="5" id="KW-0963">Cytoplasm</keyword>
<dbReference type="FunFam" id="2.20.70.10:FF:000053">
    <property type="entry name" value="E3 ubiquitin-protein ligase"/>
    <property type="match status" value="1"/>
</dbReference>
<dbReference type="GO" id="GO:0006808">
    <property type="term" value="P:regulation of nitrogen utilization"/>
    <property type="evidence" value="ECO:0007669"/>
    <property type="project" value="EnsemblFungi"/>
</dbReference>
<dbReference type="SUPFAM" id="SSF51045">
    <property type="entry name" value="WW domain"/>
    <property type="match status" value="3"/>
</dbReference>
<dbReference type="GO" id="GO:0006325">
    <property type="term" value="P:chromatin organization"/>
    <property type="evidence" value="ECO:0007669"/>
    <property type="project" value="EnsemblFungi"/>
</dbReference>